<comment type="caution">
    <text evidence="1">The sequence shown here is derived from an EMBL/GenBank/DDBJ whole genome shotgun (WGS) entry which is preliminary data.</text>
</comment>
<reference evidence="1 2" key="1">
    <citation type="submission" date="2020-08" db="EMBL/GenBank/DDBJ databases">
        <title>Sequencing the genomes of 1000 actinobacteria strains.</title>
        <authorList>
            <person name="Klenk H.-P."/>
        </authorList>
    </citation>
    <scope>NUCLEOTIDE SEQUENCE [LARGE SCALE GENOMIC DNA]</scope>
    <source>
        <strain evidence="1 2">DSM 45886</strain>
    </source>
</reference>
<gene>
    <name evidence="1" type="ORF">FHR38_000588</name>
</gene>
<dbReference type="AlphaFoldDB" id="A0A7W7WMI4"/>
<organism evidence="1 2">
    <name type="scientific">Micromonospora polyrhachis</name>
    <dbReference type="NCBI Taxonomy" id="1282883"/>
    <lineage>
        <taxon>Bacteria</taxon>
        <taxon>Bacillati</taxon>
        <taxon>Actinomycetota</taxon>
        <taxon>Actinomycetes</taxon>
        <taxon>Micromonosporales</taxon>
        <taxon>Micromonosporaceae</taxon>
        <taxon>Micromonospora</taxon>
    </lineage>
</organism>
<dbReference type="EMBL" id="JACHJW010000001">
    <property type="protein sequence ID" value="MBB4956855.1"/>
    <property type="molecule type" value="Genomic_DNA"/>
</dbReference>
<keyword evidence="2" id="KW-1185">Reference proteome</keyword>
<proteinExistence type="predicted"/>
<evidence type="ECO:0000313" key="1">
    <source>
        <dbReference type="EMBL" id="MBB4956855.1"/>
    </source>
</evidence>
<sequence length="310" mass="32580">MPVEAINTVPRDLLVRHLEHWTPTALRRSRRATFAQAYGGSDRGTAEATIRVFARFAGALRGRQLTVVALAAPDEDLTVRVGAAQAELPAEVGVHLVAGDLERMPVTLRAAGAAGAPVLAYLDATVGAAPSADTLAAVAAAGRPGEVLLVLGAQARAELDYRRILADAGFPLVTAVELVDVGATRLLVFATSLGRSLDAFKEAMWAMDGTTGVRYRDPRDPAGEPAAISPEPPLEPLRRTLLDRLTEVGAGSVTELRQFTAAETIYRATDALTALTGLLDAGLITREPQSGRLAGDVIIASRSPEQPARS</sequence>
<name>A0A7W7WMI4_9ACTN</name>
<dbReference type="Proteomes" id="UP000578819">
    <property type="component" value="Unassembled WGS sequence"/>
</dbReference>
<evidence type="ECO:0000313" key="2">
    <source>
        <dbReference type="Proteomes" id="UP000578819"/>
    </source>
</evidence>
<dbReference type="RefSeq" id="WP_184532533.1">
    <property type="nucleotide sequence ID" value="NZ_JACHJW010000001.1"/>
</dbReference>
<accession>A0A7W7WMI4</accession>
<protein>
    <submittedName>
        <fullName evidence="1">Uncharacterized protein</fullName>
    </submittedName>
</protein>